<proteinExistence type="predicted"/>
<dbReference type="Proteomes" id="UP000199377">
    <property type="component" value="Unassembled WGS sequence"/>
</dbReference>
<sequence>MSGEESGPGPSDLNILFITADQLRADVLHGRLAGIAPTPNLDRLARSSVVFENHVTVTAPCGPARASLLTGLYASNHGSLRNGTPLDAGLTNLAKEWRKAGREPLLFGYTDATPDPDAFDPADPTLRSYEGLLPGFREVVEMRFESPHTWLAHLIAKGYDLPRPLPQRLFELYLPQDGRITGPALYKAEDSDTALLTDLTIAHLDARRDHPWTAHLTYIRPHPPFVAPAPWNEAVSPSAIPLPGEDRADHPFTRAWFSERNSFGLWMGFNGDCEGLPVDKAQALRAVYLGLVAELDHHIGRLLDWLDATGQADRTVVVFTGDHGEMLGDGRMWGKHSVFEGAFHVPLMIRDPRRPAQAGRRISAPTESVDLAPTLLSLAGKEPPAPWDGRPLTPWLDGETPEDWRTSALMEIDFAEPAGRETRFQRAWGTGLEDSGAVILREGRWRLIRFAAEALPPMLFDMEADPDETTNLAPQAPEQVARMTETLLRRRLARGGRGKAHLAVGV</sequence>
<protein>
    <submittedName>
        <fullName evidence="4">Arylsulfatase A</fullName>
    </submittedName>
</protein>
<feature type="domain" description="Sulfatase N-terminal" evidence="3">
    <location>
        <begin position="14"/>
        <end position="380"/>
    </location>
</feature>
<dbReference type="PANTHER" id="PTHR45953:SF1">
    <property type="entry name" value="IDURONATE 2-SULFATASE"/>
    <property type="match status" value="1"/>
</dbReference>
<keyword evidence="2" id="KW-0378">Hydrolase</keyword>
<evidence type="ECO:0000259" key="3">
    <source>
        <dbReference type="Pfam" id="PF00884"/>
    </source>
</evidence>
<dbReference type="Pfam" id="PF00884">
    <property type="entry name" value="Sulfatase"/>
    <property type="match status" value="1"/>
</dbReference>
<dbReference type="Gene3D" id="3.40.720.10">
    <property type="entry name" value="Alkaline Phosphatase, subunit A"/>
    <property type="match status" value="1"/>
</dbReference>
<dbReference type="RefSeq" id="WP_092859083.1">
    <property type="nucleotide sequence ID" value="NZ_FOQH01000003.1"/>
</dbReference>
<dbReference type="STRING" id="1114924.SAMN05216258_103302"/>
<evidence type="ECO:0000256" key="2">
    <source>
        <dbReference type="ARBA" id="ARBA00022801"/>
    </source>
</evidence>
<dbReference type="GO" id="GO:0008484">
    <property type="term" value="F:sulfuric ester hydrolase activity"/>
    <property type="evidence" value="ECO:0007669"/>
    <property type="project" value="TreeGrafter"/>
</dbReference>
<dbReference type="GO" id="GO:0005737">
    <property type="term" value="C:cytoplasm"/>
    <property type="evidence" value="ECO:0007669"/>
    <property type="project" value="TreeGrafter"/>
</dbReference>
<dbReference type="InterPro" id="IPR017850">
    <property type="entry name" value="Alkaline_phosphatase_core_sf"/>
</dbReference>
<dbReference type="AlphaFoldDB" id="A0A1I3ECU3"/>
<reference evidence="4 5" key="1">
    <citation type="submission" date="2016-10" db="EMBL/GenBank/DDBJ databases">
        <authorList>
            <person name="de Groot N.N."/>
        </authorList>
    </citation>
    <scope>NUCLEOTIDE SEQUENCE [LARGE SCALE GENOMIC DNA]</scope>
    <source>
        <strain evidence="4 5">CGMCC 1.11030</strain>
    </source>
</reference>
<dbReference type="OrthoDB" id="9795675at2"/>
<evidence type="ECO:0000256" key="1">
    <source>
        <dbReference type="ARBA" id="ARBA00022723"/>
    </source>
</evidence>
<accession>A0A1I3ECU3</accession>
<dbReference type="EMBL" id="FOQH01000003">
    <property type="protein sequence ID" value="SFH96765.1"/>
    <property type="molecule type" value="Genomic_DNA"/>
</dbReference>
<dbReference type="InterPro" id="IPR000917">
    <property type="entry name" value="Sulfatase_N"/>
</dbReference>
<gene>
    <name evidence="4" type="ORF">SAMN05216258_103302</name>
</gene>
<dbReference type="SUPFAM" id="SSF53649">
    <property type="entry name" value="Alkaline phosphatase-like"/>
    <property type="match status" value="1"/>
</dbReference>
<evidence type="ECO:0000313" key="5">
    <source>
        <dbReference type="Proteomes" id="UP000199377"/>
    </source>
</evidence>
<organism evidence="4 5">
    <name type="scientific">Albimonas pacifica</name>
    <dbReference type="NCBI Taxonomy" id="1114924"/>
    <lineage>
        <taxon>Bacteria</taxon>
        <taxon>Pseudomonadati</taxon>
        <taxon>Pseudomonadota</taxon>
        <taxon>Alphaproteobacteria</taxon>
        <taxon>Rhodobacterales</taxon>
        <taxon>Paracoccaceae</taxon>
        <taxon>Albimonas</taxon>
    </lineage>
</organism>
<keyword evidence="1" id="KW-0479">Metal-binding</keyword>
<dbReference type="PANTHER" id="PTHR45953">
    <property type="entry name" value="IDURONATE 2-SULFATASE"/>
    <property type="match status" value="1"/>
</dbReference>
<keyword evidence="5" id="KW-1185">Reference proteome</keyword>
<evidence type="ECO:0000313" key="4">
    <source>
        <dbReference type="EMBL" id="SFH96765.1"/>
    </source>
</evidence>
<name>A0A1I3ECU3_9RHOB</name>
<dbReference type="GO" id="GO:0046872">
    <property type="term" value="F:metal ion binding"/>
    <property type="evidence" value="ECO:0007669"/>
    <property type="project" value="UniProtKB-KW"/>
</dbReference>